<dbReference type="Pfam" id="PF13456">
    <property type="entry name" value="RVT_3"/>
    <property type="match status" value="1"/>
</dbReference>
<dbReference type="InterPro" id="IPR036397">
    <property type="entry name" value="RNaseH_sf"/>
</dbReference>
<gene>
    <name evidence="2" type="ORF">METZ01_LOCUS268381</name>
</gene>
<dbReference type="PANTHER" id="PTHR48475:SF1">
    <property type="entry name" value="RNASE H TYPE-1 DOMAIN-CONTAINING PROTEIN"/>
    <property type="match status" value="1"/>
</dbReference>
<dbReference type="CDD" id="cd09279">
    <property type="entry name" value="RNase_HI_like"/>
    <property type="match status" value="1"/>
</dbReference>
<dbReference type="PANTHER" id="PTHR48475">
    <property type="entry name" value="RIBONUCLEASE H"/>
    <property type="match status" value="1"/>
</dbReference>
<reference evidence="2" key="1">
    <citation type="submission" date="2018-05" db="EMBL/GenBank/DDBJ databases">
        <authorList>
            <person name="Lanie J.A."/>
            <person name="Ng W.-L."/>
            <person name="Kazmierczak K.M."/>
            <person name="Andrzejewski T.M."/>
            <person name="Davidsen T.M."/>
            <person name="Wayne K.J."/>
            <person name="Tettelin H."/>
            <person name="Glass J.I."/>
            <person name="Rusch D."/>
            <person name="Podicherti R."/>
            <person name="Tsui H.-C.T."/>
            <person name="Winkler M.E."/>
        </authorList>
    </citation>
    <scope>NUCLEOTIDE SEQUENCE</scope>
</reference>
<dbReference type="InterPro" id="IPR012337">
    <property type="entry name" value="RNaseH-like_sf"/>
</dbReference>
<accession>A0A382JX63</accession>
<dbReference type="Gene3D" id="3.30.420.10">
    <property type="entry name" value="Ribonuclease H-like superfamily/Ribonuclease H"/>
    <property type="match status" value="1"/>
</dbReference>
<dbReference type="InterPro" id="IPR002156">
    <property type="entry name" value="RNaseH_domain"/>
</dbReference>
<protein>
    <recommendedName>
        <fullName evidence="1">RNase H type-1 domain-containing protein</fullName>
    </recommendedName>
</protein>
<feature type="domain" description="RNase H type-1" evidence="1">
    <location>
        <begin position="35"/>
        <end position="165"/>
    </location>
</feature>
<dbReference type="FunFam" id="3.30.420.10:FF:000076">
    <property type="entry name" value="RBR-type E3 ubiquitin transferase"/>
    <property type="match status" value="1"/>
</dbReference>
<dbReference type="GO" id="GO:0004523">
    <property type="term" value="F:RNA-DNA hybrid ribonuclease activity"/>
    <property type="evidence" value="ECO:0007669"/>
    <property type="project" value="InterPro"/>
</dbReference>
<organism evidence="2">
    <name type="scientific">marine metagenome</name>
    <dbReference type="NCBI Taxonomy" id="408172"/>
    <lineage>
        <taxon>unclassified sequences</taxon>
        <taxon>metagenomes</taxon>
        <taxon>ecological metagenomes</taxon>
    </lineage>
</organism>
<dbReference type="PROSITE" id="PS50879">
    <property type="entry name" value="RNASE_H_1"/>
    <property type="match status" value="1"/>
</dbReference>
<name>A0A382JX63_9ZZZZ</name>
<dbReference type="EMBL" id="UINC01076398">
    <property type="protein sequence ID" value="SVC15527.1"/>
    <property type="molecule type" value="Genomic_DNA"/>
</dbReference>
<sequence length="169" mass="19294">MKLDQNEIEALKSLLSNPENRKLPALKRLNNRLNFDREITMFIDGAADLNSKTAGIGGVIYKDNEELFTFSEYLNDSTNNEAEYTALIRGLEYLVEMKLLNVQIFSDSELVVKQINGEYKVKNSRMILLNQKASSLFSQLEEWSFTHVLREKNKVADKLAGEGRSKGKK</sequence>
<dbReference type="SUPFAM" id="SSF53098">
    <property type="entry name" value="Ribonuclease H-like"/>
    <property type="match status" value="1"/>
</dbReference>
<dbReference type="GO" id="GO:0003676">
    <property type="term" value="F:nucleic acid binding"/>
    <property type="evidence" value="ECO:0007669"/>
    <property type="project" value="InterPro"/>
</dbReference>
<dbReference type="AlphaFoldDB" id="A0A382JX63"/>
<evidence type="ECO:0000313" key="2">
    <source>
        <dbReference type="EMBL" id="SVC15527.1"/>
    </source>
</evidence>
<evidence type="ECO:0000259" key="1">
    <source>
        <dbReference type="PROSITE" id="PS50879"/>
    </source>
</evidence>
<proteinExistence type="predicted"/>